<proteinExistence type="predicted"/>
<dbReference type="EMBL" id="QJKJ01011546">
    <property type="protein sequence ID" value="RDX70881.1"/>
    <property type="molecule type" value="Genomic_DNA"/>
</dbReference>
<organism evidence="1 2">
    <name type="scientific">Mucuna pruriens</name>
    <name type="common">Velvet bean</name>
    <name type="synonym">Dolichos pruriens</name>
    <dbReference type="NCBI Taxonomy" id="157652"/>
    <lineage>
        <taxon>Eukaryota</taxon>
        <taxon>Viridiplantae</taxon>
        <taxon>Streptophyta</taxon>
        <taxon>Embryophyta</taxon>
        <taxon>Tracheophyta</taxon>
        <taxon>Spermatophyta</taxon>
        <taxon>Magnoliopsida</taxon>
        <taxon>eudicotyledons</taxon>
        <taxon>Gunneridae</taxon>
        <taxon>Pentapetalae</taxon>
        <taxon>rosids</taxon>
        <taxon>fabids</taxon>
        <taxon>Fabales</taxon>
        <taxon>Fabaceae</taxon>
        <taxon>Papilionoideae</taxon>
        <taxon>50 kb inversion clade</taxon>
        <taxon>NPAAA clade</taxon>
        <taxon>indigoferoid/millettioid clade</taxon>
        <taxon>Phaseoleae</taxon>
        <taxon>Mucuna</taxon>
    </lineage>
</organism>
<gene>
    <name evidence="1" type="ORF">CR513_49833</name>
</gene>
<accession>A0A371EXY2</accession>
<feature type="non-terminal residue" evidence="1">
    <location>
        <position position="1"/>
    </location>
</feature>
<protein>
    <submittedName>
        <fullName evidence="1">Uncharacterized protein</fullName>
    </submittedName>
</protein>
<sequence length="78" mass="8997">MVGKKLNALTKLLLRRSAHKSYSKCLHTSAHATSKLGNINKRKRGKNMVTQVSVPFPQRLKDEKKDKQFAKFIEIFKQ</sequence>
<dbReference type="AlphaFoldDB" id="A0A371EXY2"/>
<comment type="caution">
    <text evidence="1">The sequence shown here is derived from an EMBL/GenBank/DDBJ whole genome shotgun (WGS) entry which is preliminary data.</text>
</comment>
<dbReference type="Proteomes" id="UP000257109">
    <property type="component" value="Unassembled WGS sequence"/>
</dbReference>
<evidence type="ECO:0000313" key="1">
    <source>
        <dbReference type="EMBL" id="RDX70881.1"/>
    </source>
</evidence>
<reference evidence="1" key="1">
    <citation type="submission" date="2018-05" db="EMBL/GenBank/DDBJ databases">
        <title>Draft genome of Mucuna pruriens seed.</title>
        <authorList>
            <person name="Nnadi N.E."/>
            <person name="Vos R."/>
            <person name="Hasami M.H."/>
            <person name="Devisetty U.K."/>
            <person name="Aguiy J.C."/>
        </authorList>
    </citation>
    <scope>NUCLEOTIDE SEQUENCE [LARGE SCALE GENOMIC DNA]</scope>
    <source>
        <strain evidence="1">JCA_2017</strain>
    </source>
</reference>
<keyword evidence="2" id="KW-1185">Reference proteome</keyword>
<name>A0A371EXY2_MUCPR</name>
<evidence type="ECO:0000313" key="2">
    <source>
        <dbReference type="Proteomes" id="UP000257109"/>
    </source>
</evidence>